<accession>A0A418NH06</accession>
<comment type="caution">
    <text evidence="2">The sequence shown here is derived from an EMBL/GenBank/DDBJ whole genome shotgun (WGS) entry which is preliminary data.</text>
</comment>
<dbReference type="EMBL" id="QXFK01000016">
    <property type="protein sequence ID" value="RIV77933.1"/>
    <property type="molecule type" value="Genomic_DNA"/>
</dbReference>
<dbReference type="Proteomes" id="UP000285092">
    <property type="component" value="Unassembled WGS sequence"/>
</dbReference>
<sequence>MYVICSDAASWFEDRATPHLTRPVSLTVINPGSDAYLAAFIMEDRMKTVLTLAAASLAMGGAAGAQETAPAQQTAPAQAAPKSADVSDDQVDRFALAVLKVQQIARDTAVDEQQKQAKMMAAVQESGMAPQEFQAIAMGSQSDPELKQRIQTAAEAHVKAAQGAAEPGRP</sequence>
<name>A0A418NH06_9SPHN</name>
<dbReference type="InterPro" id="IPR025433">
    <property type="entry name" value="DUF4168"/>
</dbReference>
<keyword evidence="3" id="KW-1185">Reference proteome</keyword>
<organism evidence="2 3">
    <name type="scientific">Pelagerythrobacter aerophilus</name>
    <dbReference type="NCBI Taxonomy" id="2306995"/>
    <lineage>
        <taxon>Bacteria</taxon>
        <taxon>Pseudomonadati</taxon>
        <taxon>Pseudomonadota</taxon>
        <taxon>Alphaproteobacteria</taxon>
        <taxon>Sphingomonadales</taxon>
        <taxon>Erythrobacteraceae</taxon>
        <taxon>Pelagerythrobacter</taxon>
    </lineage>
</organism>
<evidence type="ECO:0000259" key="1">
    <source>
        <dbReference type="Pfam" id="PF13767"/>
    </source>
</evidence>
<feature type="domain" description="DUF4168" evidence="1">
    <location>
        <begin position="112"/>
        <end position="150"/>
    </location>
</feature>
<dbReference type="AlphaFoldDB" id="A0A418NH06"/>
<dbReference type="Pfam" id="PF13767">
    <property type="entry name" value="DUF4168"/>
    <property type="match status" value="1"/>
</dbReference>
<evidence type="ECO:0000313" key="2">
    <source>
        <dbReference type="EMBL" id="RIV77933.1"/>
    </source>
</evidence>
<protein>
    <submittedName>
        <fullName evidence="2">DUF4168 domain-containing protein</fullName>
    </submittedName>
</protein>
<evidence type="ECO:0000313" key="3">
    <source>
        <dbReference type="Proteomes" id="UP000285092"/>
    </source>
</evidence>
<reference evidence="2 3" key="1">
    <citation type="submission" date="2018-08" db="EMBL/GenBank/DDBJ databases">
        <title>Altererythrobacter sp.Ery1 and Ery12, the genome sequencing of novel strains in genus Alterythrobacter.</title>
        <authorList>
            <person name="Cheng H."/>
            <person name="Wu Y.-H."/>
            <person name="Fang C."/>
            <person name="Xu X.-W."/>
        </authorList>
    </citation>
    <scope>NUCLEOTIDE SEQUENCE [LARGE SCALE GENOMIC DNA]</scope>
    <source>
        <strain evidence="2 3">Ery1</strain>
    </source>
</reference>
<dbReference type="OrthoDB" id="7433563at2"/>
<proteinExistence type="predicted"/>
<gene>
    <name evidence="2" type="ORF">D2V04_08500</name>
</gene>